<evidence type="ECO:0000256" key="2">
    <source>
        <dbReference type="ARBA" id="ARBA00049958"/>
    </source>
</evidence>
<evidence type="ECO:0000313" key="4">
    <source>
        <dbReference type="EMBL" id="MBP2033771.1"/>
    </source>
</evidence>
<dbReference type="PANTHER" id="PTHR11178">
    <property type="entry name" value="IRON-SULFUR CLUSTER SCAFFOLD PROTEIN NFU-RELATED"/>
    <property type="match status" value="1"/>
</dbReference>
<gene>
    <name evidence="4" type="ORF">J2Z42_002478</name>
</gene>
<organism evidence="4 5">
    <name type="scientific">Clostridium algifaecis</name>
    <dbReference type="NCBI Taxonomy" id="1472040"/>
    <lineage>
        <taxon>Bacteria</taxon>
        <taxon>Bacillati</taxon>
        <taxon>Bacillota</taxon>
        <taxon>Clostridia</taxon>
        <taxon>Eubacteriales</taxon>
        <taxon>Clostridiaceae</taxon>
        <taxon>Clostridium</taxon>
    </lineage>
</organism>
<dbReference type="InterPro" id="IPR001075">
    <property type="entry name" value="NIF_FeS_clus_asmbl_NifU_C"/>
</dbReference>
<dbReference type="EMBL" id="JAGGLM010000021">
    <property type="protein sequence ID" value="MBP2033771.1"/>
    <property type="molecule type" value="Genomic_DNA"/>
</dbReference>
<protein>
    <submittedName>
        <fullName evidence="4">Fe-S cluster biogenesis protein NfuA</fullName>
    </submittedName>
</protein>
<evidence type="ECO:0000259" key="3">
    <source>
        <dbReference type="Pfam" id="PF01106"/>
    </source>
</evidence>
<comment type="caution">
    <text evidence="4">The sequence shown here is derived from an EMBL/GenBank/DDBJ whole genome shotgun (WGS) entry which is preliminary data.</text>
</comment>
<dbReference type="Proteomes" id="UP001519307">
    <property type="component" value="Unassembled WGS sequence"/>
</dbReference>
<evidence type="ECO:0000313" key="5">
    <source>
        <dbReference type="Proteomes" id="UP001519307"/>
    </source>
</evidence>
<dbReference type="InterPro" id="IPR034904">
    <property type="entry name" value="FSCA_dom_sf"/>
</dbReference>
<proteinExistence type="inferred from homology"/>
<evidence type="ECO:0000256" key="1">
    <source>
        <dbReference type="ARBA" id="ARBA00006420"/>
    </source>
</evidence>
<name>A0ABS4KWH7_9CLOT</name>
<reference evidence="4 5" key="1">
    <citation type="submission" date="2021-03" db="EMBL/GenBank/DDBJ databases">
        <title>Genomic Encyclopedia of Type Strains, Phase IV (KMG-IV): sequencing the most valuable type-strain genomes for metagenomic binning, comparative biology and taxonomic classification.</title>
        <authorList>
            <person name="Goeker M."/>
        </authorList>
    </citation>
    <scope>NUCLEOTIDE SEQUENCE [LARGE SCALE GENOMIC DNA]</scope>
    <source>
        <strain evidence="4 5">DSM 28783</strain>
    </source>
</reference>
<dbReference type="PANTHER" id="PTHR11178:SF25">
    <property type="entry name" value="NIFU-LIKE PROTEIN 3, CHLOROPLASTIC"/>
    <property type="match status" value="1"/>
</dbReference>
<comment type="similarity">
    <text evidence="1">Belongs to the NifU family.</text>
</comment>
<dbReference type="Pfam" id="PF01106">
    <property type="entry name" value="NifU"/>
    <property type="match status" value="1"/>
</dbReference>
<comment type="function">
    <text evidence="2">May be involved in the formation or repair of [Fe-S] clusters present in iron-sulfur proteins.</text>
</comment>
<accession>A0ABS4KWH7</accession>
<sequence length="92" mass="10487">MKEKILEVIDKKIRPYLRSHKGDVELLDIEDGVVRIRLLGQCSGCISADYTVKDVIETSLKEKIPQIKKVELVNCMSEETLDMARKILGRNS</sequence>
<keyword evidence="5" id="KW-1185">Reference proteome</keyword>
<dbReference type="SUPFAM" id="SSF117916">
    <property type="entry name" value="Fe-S cluster assembly (FSCA) domain-like"/>
    <property type="match status" value="1"/>
</dbReference>
<feature type="domain" description="NIF system FeS cluster assembly NifU C-terminal" evidence="3">
    <location>
        <begin position="5"/>
        <end position="71"/>
    </location>
</feature>
<dbReference type="Gene3D" id="3.30.300.130">
    <property type="entry name" value="Fe-S cluster assembly (FSCA)"/>
    <property type="match status" value="1"/>
</dbReference>
<dbReference type="RefSeq" id="WP_209703027.1">
    <property type="nucleotide sequence ID" value="NZ_JAGGLM010000021.1"/>
</dbReference>